<proteinExistence type="predicted"/>
<evidence type="ECO:0000313" key="3">
    <source>
        <dbReference type="EMBL" id="PQJ15497.1"/>
    </source>
</evidence>
<dbReference type="OrthoDB" id="1431594at2"/>
<dbReference type="Pfam" id="PF13568">
    <property type="entry name" value="OMP_b-brl_2"/>
    <property type="match status" value="1"/>
</dbReference>
<dbReference type="AlphaFoldDB" id="A0A2S7T7L0"/>
<feature type="chain" id="PRO_5015441676" description="Outer membrane protein beta-barrel domain-containing protein" evidence="1">
    <location>
        <begin position="21"/>
        <end position="199"/>
    </location>
</feature>
<dbReference type="RefSeq" id="WP_105001149.1">
    <property type="nucleotide sequence ID" value="NZ_MQVX01000001.1"/>
</dbReference>
<sequence length="199" mass="21718">MLRKSILSLAFVLVASFTMAQSGTGWGIKGGLNYNGNGNFFSDATAAAEDPDRAVGYHLGIYGKLGNRIYLRPELVYTRISSTYDEGDLKISKLDIPVLLGIKVFGPLHAFAGPSFQYIINGEIQDVSVSDVEKDFTVGANLGLGVNLGRLGLEVRYERGFTENEVNFINSNILDTSGRVDTRPNQVIFSLSYRLKPGN</sequence>
<dbReference type="InterPro" id="IPR025665">
    <property type="entry name" value="Beta-barrel_OMP_2"/>
</dbReference>
<organism evidence="3 4">
    <name type="scientific">Aureicoccus marinus</name>
    <dbReference type="NCBI Taxonomy" id="754435"/>
    <lineage>
        <taxon>Bacteria</taxon>
        <taxon>Pseudomonadati</taxon>
        <taxon>Bacteroidota</taxon>
        <taxon>Flavobacteriia</taxon>
        <taxon>Flavobacteriales</taxon>
        <taxon>Flavobacteriaceae</taxon>
        <taxon>Aureicoccus</taxon>
    </lineage>
</organism>
<name>A0A2S7T7L0_9FLAO</name>
<feature type="domain" description="Outer membrane protein beta-barrel" evidence="2">
    <location>
        <begin position="19"/>
        <end position="162"/>
    </location>
</feature>
<dbReference type="EMBL" id="MQVX01000001">
    <property type="protein sequence ID" value="PQJ15497.1"/>
    <property type="molecule type" value="Genomic_DNA"/>
</dbReference>
<dbReference type="InterPro" id="IPR011250">
    <property type="entry name" value="OMP/PagP_B-barrel"/>
</dbReference>
<reference evidence="4" key="1">
    <citation type="submission" date="2016-11" db="EMBL/GenBank/DDBJ databases">
        <title>Trade-off between light-utilization and light-protection in marine flavobacteria.</title>
        <authorList>
            <person name="Kumagai Y."/>
            <person name="Yoshizawa S."/>
            <person name="Kogure K."/>
        </authorList>
    </citation>
    <scope>NUCLEOTIDE SEQUENCE [LARGE SCALE GENOMIC DNA]</scope>
    <source>
        <strain evidence="4">SG-18</strain>
    </source>
</reference>
<feature type="signal peptide" evidence="1">
    <location>
        <begin position="1"/>
        <end position="20"/>
    </location>
</feature>
<keyword evidence="4" id="KW-1185">Reference proteome</keyword>
<protein>
    <recommendedName>
        <fullName evidence="2">Outer membrane protein beta-barrel domain-containing protein</fullName>
    </recommendedName>
</protein>
<dbReference type="SUPFAM" id="SSF56925">
    <property type="entry name" value="OMPA-like"/>
    <property type="match status" value="1"/>
</dbReference>
<gene>
    <name evidence="3" type="ORF">BST99_06875</name>
</gene>
<comment type="caution">
    <text evidence="3">The sequence shown here is derived from an EMBL/GenBank/DDBJ whole genome shotgun (WGS) entry which is preliminary data.</text>
</comment>
<evidence type="ECO:0000256" key="1">
    <source>
        <dbReference type="SAM" id="SignalP"/>
    </source>
</evidence>
<keyword evidence="1" id="KW-0732">Signal</keyword>
<accession>A0A2S7T7L0</accession>
<evidence type="ECO:0000259" key="2">
    <source>
        <dbReference type="Pfam" id="PF13568"/>
    </source>
</evidence>
<evidence type="ECO:0000313" key="4">
    <source>
        <dbReference type="Proteomes" id="UP000239366"/>
    </source>
</evidence>
<dbReference type="Proteomes" id="UP000239366">
    <property type="component" value="Unassembled WGS sequence"/>
</dbReference>